<accession>A0ABP0E934</accession>
<evidence type="ECO:0000259" key="2">
    <source>
        <dbReference type="Pfam" id="PF04425"/>
    </source>
</evidence>
<evidence type="ECO:0000313" key="5">
    <source>
        <dbReference type="Proteomes" id="UP001497600"/>
    </source>
</evidence>
<dbReference type="Pfam" id="PF04426">
    <property type="entry name" value="Bul1_C"/>
    <property type="match status" value="1"/>
</dbReference>
<dbReference type="PANTHER" id="PTHR31904">
    <property type="entry name" value="BYPASS OF STOP CODON PROTEIN 5-RELATED"/>
    <property type="match status" value="1"/>
</dbReference>
<feature type="domain" description="Bul1 C-terminal" evidence="3">
    <location>
        <begin position="605"/>
        <end position="819"/>
    </location>
</feature>
<keyword evidence="5" id="KW-1185">Reference proteome</keyword>
<feature type="region of interest" description="Disordered" evidence="1">
    <location>
        <begin position="1"/>
        <end position="39"/>
    </location>
</feature>
<dbReference type="Proteomes" id="UP001497600">
    <property type="component" value="Chromosome A"/>
</dbReference>
<evidence type="ECO:0000259" key="3">
    <source>
        <dbReference type="Pfam" id="PF04426"/>
    </source>
</evidence>
<dbReference type="InterPro" id="IPR022794">
    <property type="entry name" value="Bul1_C"/>
</dbReference>
<dbReference type="PANTHER" id="PTHR31904:SF1">
    <property type="entry name" value="BYPASS OF STOP CODON PROTEIN 5-RELATED"/>
    <property type="match status" value="1"/>
</dbReference>
<gene>
    <name evidence="4" type="ORF">CAAN4_A10440</name>
</gene>
<feature type="domain" description="Bul1 N-terminal" evidence="2">
    <location>
        <begin position="55"/>
        <end position="476"/>
    </location>
</feature>
<dbReference type="Pfam" id="PF04425">
    <property type="entry name" value="Bul1_N"/>
    <property type="match status" value="1"/>
</dbReference>
<name>A0ABP0E934_9ASCO</name>
<feature type="compositionally biased region" description="Polar residues" evidence="1">
    <location>
        <begin position="1"/>
        <end position="21"/>
    </location>
</feature>
<protein>
    <recommendedName>
        <fullName evidence="6">Bul1 N-terminal domain-containing protein</fullName>
    </recommendedName>
</protein>
<evidence type="ECO:0008006" key="6">
    <source>
        <dbReference type="Google" id="ProtNLM"/>
    </source>
</evidence>
<dbReference type="EMBL" id="OZ004253">
    <property type="protein sequence ID" value="CAK7894014.1"/>
    <property type="molecule type" value="Genomic_DNA"/>
</dbReference>
<sequence length="820" mass="92010">MVSSSLEDSHGSRTSTESSAQVELHEPFSSLDPTSNVLPPITSPKYTEYDHLAVQSKTNKVDPQVWNILPSYHMYTSTVSKSLSVSQDDQAFVPPTYDDSATLYSNMSGGRASGIFSISGTVNTSGDDNSPTEAPENPNLIIADESSNQWQNTILDNLHTLNNLSHSDNEYADALKIDVFYTSEVGELGKKPHFIDPSNYEYKQGDLINGYILVENRSDKVIPFDMFYVLFEGNFKITSNILGSNKKDTLVNKKFLEMFDFSASWNYGNINRLVSDYSNPYTSLAVIDPLDDTHLSFGQERVVKPFVKHKRFFTFRIPDKLLDSSCGNNLSSHTQIPPSIGLSPEEQWARLQNPNFKRSTANANDGKFKDFSFMDTCISYSVSARFIGKSSMYGVLPIQKPIETTLVNTTGDEFLILKDNQQGIRIIQETSHLTPSELVAKEKGHQVLFDNLLSRIDDQIACVTEILNTRESKKEESFLSSMVSPTRSSTANTPLASTIAKEIAKCRQMYKPKSLRSKSKASYGSGESEEQEYIKVFHPIEKKSITGMTKLLGTIALSTPKTHYKIGYIPPPQFRTEELETGIWNLEIPIDMQFVPASVVHSAGKHVIPPEATSIKADMVAFTIRSNGGSIPIEFNHDMLFQNNSQYVNKSKIQYEADCFDNNIMQPMKTRAEKLKKLSLALGSDVFRMDANLAEDLKNMCKLHTKYIKFNIDGVKVKFDQHGPGITTSLKQVPWEANKGSEGDPSPSFTKKFTVSLDLSTIRMMSEKKVSNSKAYDNFNLVPDFQMCQMSRFYYLKLTIAFQKGEEIIVSVPLEVQKLQ</sequence>
<dbReference type="InterPro" id="IPR039634">
    <property type="entry name" value="Bul1-like"/>
</dbReference>
<proteinExistence type="predicted"/>
<organism evidence="4 5">
    <name type="scientific">[Candida] anglica</name>
    <dbReference type="NCBI Taxonomy" id="148631"/>
    <lineage>
        <taxon>Eukaryota</taxon>
        <taxon>Fungi</taxon>
        <taxon>Dikarya</taxon>
        <taxon>Ascomycota</taxon>
        <taxon>Saccharomycotina</taxon>
        <taxon>Pichiomycetes</taxon>
        <taxon>Debaryomycetaceae</taxon>
        <taxon>Kurtzmaniella</taxon>
    </lineage>
</organism>
<dbReference type="InterPro" id="IPR007519">
    <property type="entry name" value="Bul1_N"/>
</dbReference>
<reference evidence="4 5" key="1">
    <citation type="submission" date="2024-01" db="EMBL/GenBank/DDBJ databases">
        <authorList>
            <consortium name="Genoscope - CEA"/>
            <person name="William W."/>
        </authorList>
    </citation>
    <scope>NUCLEOTIDE SEQUENCE [LARGE SCALE GENOMIC DNA]</scope>
    <source>
        <strain evidence="4 5">29B2s-10</strain>
    </source>
</reference>
<evidence type="ECO:0000256" key="1">
    <source>
        <dbReference type="SAM" id="MobiDB-lite"/>
    </source>
</evidence>
<evidence type="ECO:0000313" key="4">
    <source>
        <dbReference type="EMBL" id="CAK7894014.1"/>
    </source>
</evidence>